<evidence type="ECO:0000313" key="3">
    <source>
        <dbReference type="Proteomes" id="UP000601435"/>
    </source>
</evidence>
<keyword evidence="1" id="KW-1133">Transmembrane helix</keyword>
<protein>
    <submittedName>
        <fullName evidence="2">ACP5 protein</fullName>
    </submittedName>
</protein>
<dbReference type="Gene3D" id="2.60.120.260">
    <property type="entry name" value="Galactose-binding domain-like"/>
    <property type="match status" value="1"/>
</dbReference>
<dbReference type="Proteomes" id="UP000601435">
    <property type="component" value="Unassembled WGS sequence"/>
</dbReference>
<dbReference type="InterPro" id="IPR008979">
    <property type="entry name" value="Galactose-bd-like_sf"/>
</dbReference>
<keyword evidence="1" id="KW-0472">Membrane</keyword>
<name>A0A812URF4_9DINO</name>
<feature type="transmembrane region" description="Helical" evidence="1">
    <location>
        <begin position="175"/>
        <end position="197"/>
    </location>
</feature>
<sequence length="198" mass="21086">AYQYLRVSNACCVGNAGSCGASWDLYEVEVYGRSDGGINSKIFPSVVSDSGVGKGRSASLAVNNNLEDWWEGDYDVGLSCSCWDESKVGGQWMVLDLGAPVPVSKIRIHQGGWGNEYAVSQVQLECSNTQNFVDPALRFEVSKETTTLECNSSSCEITECHGSSCSFASYCNASAGLSSTVLISSPFSLLAMVLALLT</sequence>
<keyword evidence="1" id="KW-0812">Transmembrane</keyword>
<reference evidence="2" key="1">
    <citation type="submission" date="2021-02" db="EMBL/GenBank/DDBJ databases">
        <authorList>
            <person name="Dougan E. K."/>
            <person name="Rhodes N."/>
            <person name="Thang M."/>
            <person name="Chan C."/>
        </authorList>
    </citation>
    <scope>NUCLEOTIDE SEQUENCE</scope>
</reference>
<dbReference type="AlphaFoldDB" id="A0A812URF4"/>
<keyword evidence="3" id="KW-1185">Reference proteome</keyword>
<dbReference type="SUPFAM" id="SSF49785">
    <property type="entry name" value="Galactose-binding domain-like"/>
    <property type="match status" value="1"/>
</dbReference>
<evidence type="ECO:0000313" key="2">
    <source>
        <dbReference type="EMBL" id="CAE7581081.1"/>
    </source>
</evidence>
<organism evidence="2 3">
    <name type="scientific">Symbiodinium necroappetens</name>
    <dbReference type="NCBI Taxonomy" id="1628268"/>
    <lineage>
        <taxon>Eukaryota</taxon>
        <taxon>Sar</taxon>
        <taxon>Alveolata</taxon>
        <taxon>Dinophyceae</taxon>
        <taxon>Suessiales</taxon>
        <taxon>Symbiodiniaceae</taxon>
        <taxon>Symbiodinium</taxon>
    </lineage>
</organism>
<dbReference type="EMBL" id="CAJNJA010027630">
    <property type="protein sequence ID" value="CAE7581081.1"/>
    <property type="molecule type" value="Genomic_DNA"/>
</dbReference>
<gene>
    <name evidence="2" type="primary">ACP5</name>
    <name evidence="2" type="ORF">SNEC2469_LOCUS16883</name>
</gene>
<comment type="caution">
    <text evidence="2">The sequence shown here is derived from an EMBL/GenBank/DDBJ whole genome shotgun (WGS) entry which is preliminary data.</text>
</comment>
<accession>A0A812URF4</accession>
<proteinExistence type="predicted"/>
<dbReference type="OrthoDB" id="408385at2759"/>
<feature type="non-terminal residue" evidence="2">
    <location>
        <position position="198"/>
    </location>
</feature>
<evidence type="ECO:0000256" key="1">
    <source>
        <dbReference type="SAM" id="Phobius"/>
    </source>
</evidence>